<dbReference type="EMBL" id="JXLU01000114">
    <property type="protein sequence ID" value="KIO71858.1"/>
    <property type="molecule type" value="Genomic_DNA"/>
</dbReference>
<dbReference type="Proteomes" id="UP000032076">
    <property type="component" value="Unassembled WGS sequence"/>
</dbReference>
<reference evidence="1 2" key="1">
    <citation type="submission" date="2015-01" db="EMBL/GenBank/DDBJ databases">
        <title>Draft Genome Sequences of Four Bacillus thermoamylovorans Strains, Isolated From Food Products.</title>
        <authorList>
            <person name="Krawcyk A.O."/>
            <person name="Berendsen E.M."/>
            <person name="Eijlander R.T."/>
            <person name="de Jong A."/>
            <person name="Wells-Bennik M."/>
            <person name="Kuipers O.P."/>
        </authorList>
    </citation>
    <scope>NUCLEOTIDE SEQUENCE [LARGE SCALE GENOMIC DNA]</scope>
    <source>
        <strain evidence="1 2">B4167</strain>
    </source>
</reference>
<comment type="caution">
    <text evidence="1">The sequence shown here is derived from an EMBL/GenBank/DDBJ whole genome shotgun (WGS) entry which is preliminary data.</text>
</comment>
<evidence type="ECO:0000313" key="2">
    <source>
        <dbReference type="Proteomes" id="UP000032076"/>
    </source>
</evidence>
<protein>
    <submittedName>
        <fullName evidence="1">Uncharacterized protein</fullName>
    </submittedName>
</protein>
<dbReference type="AlphaFoldDB" id="A0ABD4A455"/>
<evidence type="ECO:0000313" key="1">
    <source>
        <dbReference type="EMBL" id="KIO71858.1"/>
    </source>
</evidence>
<name>A0ABD4A455_9BACI</name>
<gene>
    <name evidence="1" type="ORF">B4167_3261</name>
</gene>
<accession>A0ABD4A455</accession>
<sequence>MNNGKYANTFIPFSGLKENHHQAIVFEQSLFYTLRKYKFPAKKRIRRSWKF</sequence>
<organism evidence="1 2">
    <name type="scientific">Caldibacillus thermoamylovorans</name>
    <dbReference type="NCBI Taxonomy" id="35841"/>
    <lineage>
        <taxon>Bacteria</taxon>
        <taxon>Bacillati</taxon>
        <taxon>Bacillota</taxon>
        <taxon>Bacilli</taxon>
        <taxon>Bacillales</taxon>
        <taxon>Bacillaceae</taxon>
        <taxon>Caldibacillus</taxon>
    </lineage>
</organism>
<proteinExistence type="predicted"/>